<feature type="binding site" evidence="6">
    <location>
        <position position="83"/>
    </location>
    <ligand>
        <name>Zn(2+)</name>
        <dbReference type="ChEBI" id="CHEBI:29105"/>
        <note>catalytic</note>
    </ligand>
</feature>
<dbReference type="InterPro" id="IPR006026">
    <property type="entry name" value="Peptidase_Metallo"/>
</dbReference>
<evidence type="ECO:0000313" key="9">
    <source>
        <dbReference type="EnsemblMetazoa" id="SCAU010346-PA"/>
    </source>
</evidence>
<evidence type="ECO:0000256" key="2">
    <source>
        <dbReference type="ARBA" id="ARBA00022723"/>
    </source>
</evidence>
<keyword evidence="2 6" id="KW-0479">Metal-binding</keyword>
<dbReference type="STRING" id="35570.A0A1I8PR66"/>
<comment type="cofactor">
    <cofactor evidence="6 7">
        <name>Zn(2+)</name>
        <dbReference type="ChEBI" id="CHEBI:29105"/>
    </cofactor>
    <text evidence="6 7">Binds 1 zinc ion per subunit.</text>
</comment>
<dbReference type="SMART" id="SM00235">
    <property type="entry name" value="ZnMc"/>
    <property type="match status" value="1"/>
</dbReference>
<proteinExistence type="predicted"/>
<feature type="binding site" evidence="6">
    <location>
        <position position="87"/>
    </location>
    <ligand>
        <name>Zn(2+)</name>
        <dbReference type="ChEBI" id="CHEBI:29105"/>
        <note>catalytic</note>
    </ligand>
</feature>
<feature type="binding site" evidence="6">
    <location>
        <position position="93"/>
    </location>
    <ligand>
        <name>Zn(2+)</name>
        <dbReference type="ChEBI" id="CHEBI:29105"/>
        <note>catalytic</note>
    </ligand>
</feature>
<gene>
    <name evidence="9" type="primary">106091858</name>
</gene>
<organism evidence="9 10">
    <name type="scientific">Stomoxys calcitrans</name>
    <name type="common">Stable fly</name>
    <name type="synonym">Conops calcitrans</name>
    <dbReference type="NCBI Taxonomy" id="35570"/>
    <lineage>
        <taxon>Eukaryota</taxon>
        <taxon>Metazoa</taxon>
        <taxon>Ecdysozoa</taxon>
        <taxon>Arthropoda</taxon>
        <taxon>Hexapoda</taxon>
        <taxon>Insecta</taxon>
        <taxon>Pterygota</taxon>
        <taxon>Neoptera</taxon>
        <taxon>Endopterygota</taxon>
        <taxon>Diptera</taxon>
        <taxon>Brachycera</taxon>
        <taxon>Muscomorpha</taxon>
        <taxon>Muscoidea</taxon>
        <taxon>Muscidae</taxon>
        <taxon>Stomoxys</taxon>
    </lineage>
</organism>
<dbReference type="GO" id="GO:0008270">
    <property type="term" value="F:zinc ion binding"/>
    <property type="evidence" value="ECO:0007669"/>
    <property type="project" value="UniProtKB-UniRule"/>
</dbReference>
<accession>A0A1I8PR66</accession>
<dbReference type="KEGG" id="scac:106091858"/>
<dbReference type="Pfam" id="PF01400">
    <property type="entry name" value="Astacin"/>
    <property type="match status" value="1"/>
</dbReference>
<dbReference type="PRINTS" id="PR00480">
    <property type="entry name" value="ASTACIN"/>
</dbReference>
<keyword evidence="3 6" id="KW-0378">Hydrolase</keyword>
<dbReference type="InterPro" id="IPR001506">
    <property type="entry name" value="Peptidase_M12A"/>
</dbReference>
<keyword evidence="5 6" id="KW-0482">Metalloprotease</keyword>
<evidence type="ECO:0000256" key="5">
    <source>
        <dbReference type="ARBA" id="ARBA00023049"/>
    </source>
</evidence>
<dbReference type="OrthoDB" id="291007at2759"/>
<dbReference type="GO" id="GO:0006508">
    <property type="term" value="P:proteolysis"/>
    <property type="evidence" value="ECO:0007669"/>
    <property type="project" value="UniProtKB-KW"/>
</dbReference>
<dbReference type="GO" id="GO:0004222">
    <property type="term" value="F:metalloendopeptidase activity"/>
    <property type="evidence" value="ECO:0007669"/>
    <property type="project" value="UniProtKB-UniRule"/>
</dbReference>
<evidence type="ECO:0000256" key="6">
    <source>
        <dbReference type="PROSITE-ProRule" id="PRU01211"/>
    </source>
</evidence>
<dbReference type="Proteomes" id="UP000095300">
    <property type="component" value="Unassembled WGS sequence"/>
</dbReference>
<dbReference type="SUPFAM" id="SSF55486">
    <property type="entry name" value="Metalloproteases ('zincins'), catalytic domain"/>
    <property type="match status" value="1"/>
</dbReference>
<dbReference type="PANTHER" id="PTHR10127">
    <property type="entry name" value="DISCOIDIN, CUB, EGF, LAMININ , AND ZINC METALLOPROTEASE DOMAIN CONTAINING"/>
    <property type="match status" value="1"/>
</dbReference>
<dbReference type="EC" id="3.4.24.-" evidence="7"/>
<dbReference type="AlphaFoldDB" id="A0A1I8PR66"/>
<keyword evidence="1 6" id="KW-0645">Protease</keyword>
<dbReference type="PANTHER" id="PTHR10127:SF780">
    <property type="entry name" value="METALLOENDOPEPTIDASE"/>
    <property type="match status" value="1"/>
</dbReference>
<comment type="caution">
    <text evidence="6">Lacks conserved residue(s) required for the propagation of feature annotation.</text>
</comment>
<sequence>MDETIRDDDEVDEILVDDMILDEPDEAVSCVRFQQVQKNIKAYIRIVSQREGCSARVGYSGRVQIINLYKNTTACFSPVVLMHELLHALGFYHQHLTPDRDNYIKINWENIKPRKKVFFQKLSNAQSTDFGIGYDLESLMHYSRKGFSVNGLDTIEPLDQDAVIGQRHGMSLKDIQKLNAMYRCGTFEETIEQENIEEVD</sequence>
<dbReference type="InterPro" id="IPR024079">
    <property type="entry name" value="MetalloPept_cat_dom_sf"/>
</dbReference>
<evidence type="ECO:0000256" key="3">
    <source>
        <dbReference type="ARBA" id="ARBA00022801"/>
    </source>
</evidence>
<evidence type="ECO:0000313" key="10">
    <source>
        <dbReference type="Proteomes" id="UP000095300"/>
    </source>
</evidence>
<protein>
    <recommendedName>
        <fullName evidence="7">Metalloendopeptidase</fullName>
        <ecNumber evidence="7">3.4.24.-</ecNumber>
    </recommendedName>
</protein>
<keyword evidence="6" id="KW-1015">Disulfide bond</keyword>
<reference evidence="9" key="1">
    <citation type="submission" date="2020-05" db="UniProtKB">
        <authorList>
            <consortium name="EnsemblMetazoa"/>
        </authorList>
    </citation>
    <scope>IDENTIFICATION</scope>
    <source>
        <strain evidence="9">USDA</strain>
    </source>
</reference>
<feature type="disulfide bond" evidence="6">
    <location>
        <begin position="53"/>
        <end position="75"/>
    </location>
</feature>
<dbReference type="VEuPathDB" id="VectorBase:SCAU010346"/>
<evidence type="ECO:0000256" key="4">
    <source>
        <dbReference type="ARBA" id="ARBA00022833"/>
    </source>
</evidence>
<dbReference type="InterPro" id="IPR034035">
    <property type="entry name" value="Astacin-like_dom"/>
</dbReference>
<feature type="active site" evidence="6">
    <location>
        <position position="84"/>
    </location>
</feature>
<dbReference type="CDD" id="cd04280">
    <property type="entry name" value="ZnMc_astacin_like"/>
    <property type="match status" value="1"/>
</dbReference>
<dbReference type="Gene3D" id="3.40.390.10">
    <property type="entry name" value="Collagenase (Catalytic Domain)"/>
    <property type="match status" value="1"/>
</dbReference>
<evidence type="ECO:0000256" key="7">
    <source>
        <dbReference type="RuleBase" id="RU361183"/>
    </source>
</evidence>
<evidence type="ECO:0000259" key="8">
    <source>
        <dbReference type="PROSITE" id="PS51864"/>
    </source>
</evidence>
<evidence type="ECO:0000256" key="1">
    <source>
        <dbReference type="ARBA" id="ARBA00022670"/>
    </source>
</evidence>
<name>A0A1I8PR66_STOCA</name>
<keyword evidence="4 6" id="KW-0862">Zinc</keyword>
<dbReference type="EnsemblMetazoa" id="SCAU010346-RA">
    <property type="protein sequence ID" value="SCAU010346-PA"/>
    <property type="gene ID" value="SCAU010346"/>
</dbReference>
<dbReference type="PROSITE" id="PS51864">
    <property type="entry name" value="ASTACIN"/>
    <property type="match status" value="1"/>
</dbReference>
<keyword evidence="10" id="KW-1185">Reference proteome</keyword>
<feature type="domain" description="Peptidase M12A" evidence="8">
    <location>
        <begin position="1"/>
        <end position="185"/>
    </location>
</feature>